<evidence type="ECO:0000259" key="1">
    <source>
        <dbReference type="Pfam" id="PF05627"/>
    </source>
</evidence>
<dbReference type="EMBL" id="JAXQNO010000024">
    <property type="protein sequence ID" value="KAK4762622.1"/>
    <property type="molecule type" value="Genomic_DNA"/>
</dbReference>
<comment type="caution">
    <text evidence="2">The sequence shown here is derived from an EMBL/GenBank/DDBJ whole genome shotgun (WGS) entry which is preliminary data.</text>
</comment>
<keyword evidence="3" id="KW-1185">Reference proteome</keyword>
<dbReference type="Proteomes" id="UP001346149">
    <property type="component" value="Unassembled WGS sequence"/>
</dbReference>
<accession>A0AAN7KF96</accession>
<dbReference type="PANTHER" id="PTHR33882:SF9">
    <property type="entry name" value="PROTEIN 4 (RIN4) FAMILY PROTEIN, PUTATIVE-RELATED"/>
    <property type="match status" value="1"/>
</dbReference>
<sequence length="68" mass="7720">MAIPQFRGWDQKASGLPTNYSMVFSQARDNRKKHKNTRTDLSAGQVLGVRGSSWPLLGFTNNTKPRLW</sequence>
<feature type="domain" description="RIN4 pathogenic type III effector avirulence factor Avr cleavage site" evidence="1">
    <location>
        <begin position="2"/>
        <end position="32"/>
    </location>
</feature>
<name>A0AAN7KF96_TRANT</name>
<proteinExistence type="predicted"/>
<reference evidence="2 3" key="1">
    <citation type="journal article" date="2023" name="Hortic Res">
        <title>Pangenome of water caltrop reveals structural variations and asymmetric subgenome divergence after allopolyploidization.</title>
        <authorList>
            <person name="Zhang X."/>
            <person name="Chen Y."/>
            <person name="Wang L."/>
            <person name="Yuan Y."/>
            <person name="Fang M."/>
            <person name="Shi L."/>
            <person name="Lu R."/>
            <person name="Comes H.P."/>
            <person name="Ma Y."/>
            <person name="Chen Y."/>
            <person name="Huang G."/>
            <person name="Zhou Y."/>
            <person name="Zheng Z."/>
            <person name="Qiu Y."/>
        </authorList>
    </citation>
    <scope>NUCLEOTIDE SEQUENCE [LARGE SCALE GENOMIC DNA]</scope>
    <source>
        <strain evidence="2">F231</strain>
    </source>
</reference>
<dbReference type="PANTHER" id="PTHR33882">
    <property type="entry name" value="PATHOGENIC TYPE III EFFECTOR AVIRULENCE FACTOR AVR AVRRPT-CLEAVAGE: CLEAVAGE SITE PROTEIN"/>
    <property type="match status" value="1"/>
</dbReference>
<evidence type="ECO:0000313" key="2">
    <source>
        <dbReference type="EMBL" id="KAK4762622.1"/>
    </source>
</evidence>
<dbReference type="Pfam" id="PF05627">
    <property type="entry name" value="AvrRpt-cleavage"/>
    <property type="match status" value="1"/>
</dbReference>
<dbReference type="AlphaFoldDB" id="A0AAN7KF96"/>
<dbReference type="InterPro" id="IPR008700">
    <property type="entry name" value="TypeIII_avirulence_cleave"/>
</dbReference>
<evidence type="ECO:0000313" key="3">
    <source>
        <dbReference type="Proteomes" id="UP001346149"/>
    </source>
</evidence>
<protein>
    <recommendedName>
        <fullName evidence="1">RIN4 pathogenic type III effector avirulence factor Avr cleavage site domain-containing protein</fullName>
    </recommendedName>
</protein>
<gene>
    <name evidence="2" type="ORF">SAY86_008390</name>
</gene>
<organism evidence="2 3">
    <name type="scientific">Trapa natans</name>
    <name type="common">Water chestnut</name>
    <dbReference type="NCBI Taxonomy" id="22666"/>
    <lineage>
        <taxon>Eukaryota</taxon>
        <taxon>Viridiplantae</taxon>
        <taxon>Streptophyta</taxon>
        <taxon>Embryophyta</taxon>
        <taxon>Tracheophyta</taxon>
        <taxon>Spermatophyta</taxon>
        <taxon>Magnoliopsida</taxon>
        <taxon>eudicotyledons</taxon>
        <taxon>Gunneridae</taxon>
        <taxon>Pentapetalae</taxon>
        <taxon>rosids</taxon>
        <taxon>malvids</taxon>
        <taxon>Myrtales</taxon>
        <taxon>Lythraceae</taxon>
        <taxon>Trapa</taxon>
    </lineage>
</organism>